<dbReference type="PANTHER" id="PTHR36057">
    <property type="match status" value="1"/>
</dbReference>
<organism evidence="2 3">
    <name type="scientific">Sedimentitalea todarodis</name>
    <dbReference type="NCBI Taxonomy" id="1631240"/>
    <lineage>
        <taxon>Bacteria</taxon>
        <taxon>Pseudomonadati</taxon>
        <taxon>Pseudomonadota</taxon>
        <taxon>Alphaproteobacteria</taxon>
        <taxon>Rhodobacterales</taxon>
        <taxon>Paracoccaceae</taxon>
        <taxon>Sedimentitalea</taxon>
    </lineage>
</organism>
<sequence>MKLISAATLASCAILSTALSAQDRTVVVELFTSQGCASCPPADAILHGLSEQDDVIALALHVDYWDYIGWKDRYALASHTKRQRGYAHKAGRDMIYTPQMIVNGIDDVVGAHADEVAEIIEREKSTPAVATLTADRSGSQLSIHAAPVAKPLAGPITVQVVRYAPLKTAQITRGENAGHELDYANVVEDWILLGEWDGAGPYQAQTELDGDLPTVVLLQYAGPGAIVAAARAK</sequence>
<dbReference type="InterPro" id="IPR010634">
    <property type="entry name" value="DUF1223"/>
</dbReference>
<feature type="signal peptide" evidence="1">
    <location>
        <begin position="1"/>
        <end position="21"/>
    </location>
</feature>
<feature type="chain" id="PRO_5045450847" evidence="1">
    <location>
        <begin position="22"/>
        <end position="233"/>
    </location>
</feature>
<gene>
    <name evidence="2" type="ORF">QO231_06915</name>
</gene>
<proteinExistence type="predicted"/>
<protein>
    <submittedName>
        <fullName evidence="2">DUF1223 domain-containing protein</fullName>
    </submittedName>
</protein>
<dbReference type="SUPFAM" id="SSF52833">
    <property type="entry name" value="Thioredoxin-like"/>
    <property type="match status" value="1"/>
</dbReference>
<dbReference type="EMBL" id="JASMWN010000004">
    <property type="protein sequence ID" value="MDU9003582.1"/>
    <property type="molecule type" value="Genomic_DNA"/>
</dbReference>
<evidence type="ECO:0000313" key="3">
    <source>
        <dbReference type="Proteomes" id="UP001255416"/>
    </source>
</evidence>
<dbReference type="Proteomes" id="UP001255416">
    <property type="component" value="Unassembled WGS sequence"/>
</dbReference>
<evidence type="ECO:0000256" key="1">
    <source>
        <dbReference type="SAM" id="SignalP"/>
    </source>
</evidence>
<dbReference type="PANTHER" id="PTHR36057:SF1">
    <property type="entry name" value="LIPOPROTEIN LIPID ATTACHMENT SITE-LIKE PROTEIN, PUTATIVE (DUF1223)-RELATED"/>
    <property type="match status" value="1"/>
</dbReference>
<keyword evidence="3" id="KW-1185">Reference proteome</keyword>
<reference evidence="3" key="1">
    <citation type="submission" date="2023-05" db="EMBL/GenBank/DDBJ databases">
        <title>Sedimentitalea sp. nov. JM2-8.</title>
        <authorList>
            <person name="Huang J."/>
        </authorList>
    </citation>
    <scope>NUCLEOTIDE SEQUENCE [LARGE SCALE GENOMIC DNA]</scope>
    <source>
        <strain evidence="3">KHS03</strain>
    </source>
</reference>
<evidence type="ECO:0000313" key="2">
    <source>
        <dbReference type="EMBL" id="MDU9003582.1"/>
    </source>
</evidence>
<keyword evidence="1" id="KW-0732">Signal</keyword>
<comment type="caution">
    <text evidence="2">The sequence shown here is derived from an EMBL/GenBank/DDBJ whole genome shotgun (WGS) entry which is preliminary data.</text>
</comment>
<dbReference type="RefSeq" id="WP_316774600.1">
    <property type="nucleotide sequence ID" value="NZ_JASMWN010000004.1"/>
</dbReference>
<accession>A0ABU3VBN2</accession>
<dbReference type="Pfam" id="PF06764">
    <property type="entry name" value="DUF1223"/>
    <property type="match status" value="1"/>
</dbReference>
<dbReference type="InterPro" id="IPR036249">
    <property type="entry name" value="Thioredoxin-like_sf"/>
</dbReference>
<name>A0ABU3VBN2_9RHOB</name>